<dbReference type="InterPro" id="IPR036690">
    <property type="entry name" value="Fdx_antiC-bd_sf"/>
</dbReference>
<organism evidence="18 19">
    <name type="scientific">candidate division TA06 bacterium</name>
    <dbReference type="NCBI Taxonomy" id="2250710"/>
    <lineage>
        <taxon>Bacteria</taxon>
        <taxon>Bacteria division TA06</taxon>
    </lineage>
</organism>
<dbReference type="Pfam" id="PF03147">
    <property type="entry name" value="FDX-ACB"/>
    <property type="match status" value="1"/>
</dbReference>
<evidence type="ECO:0000256" key="3">
    <source>
        <dbReference type="ARBA" id="ARBA00011209"/>
    </source>
</evidence>
<keyword evidence="13 15" id="KW-0030">Aminoacyl-tRNA synthetase</keyword>
<dbReference type="Pfam" id="PF03484">
    <property type="entry name" value="B5"/>
    <property type="match status" value="1"/>
</dbReference>
<feature type="binding site" evidence="15">
    <location>
        <position position="353"/>
    </location>
    <ligand>
        <name>Mg(2+)</name>
        <dbReference type="ChEBI" id="CHEBI:18420"/>
        <note>shared with alpha subunit</note>
    </ligand>
</feature>
<dbReference type="InterPro" id="IPR005121">
    <property type="entry name" value="Fdx_antiC-bd"/>
</dbReference>
<evidence type="ECO:0000259" key="17">
    <source>
        <dbReference type="PROSITE" id="PS51483"/>
    </source>
</evidence>
<dbReference type="SUPFAM" id="SSF56037">
    <property type="entry name" value="PheT/TilS domain"/>
    <property type="match status" value="1"/>
</dbReference>
<dbReference type="PANTHER" id="PTHR10947">
    <property type="entry name" value="PHENYLALANYL-TRNA SYNTHETASE BETA CHAIN AND LEUCINE-RICH REPEAT-CONTAINING PROTEIN 47"/>
    <property type="match status" value="1"/>
</dbReference>
<dbReference type="InterPro" id="IPR004532">
    <property type="entry name" value="Phe-tRNA-ligase_IIc_bsu_bact"/>
</dbReference>
<feature type="binding site" evidence="15">
    <location>
        <position position="349"/>
    </location>
    <ligand>
        <name>Mg(2+)</name>
        <dbReference type="ChEBI" id="CHEBI:18420"/>
        <note>shared with alpha subunit</note>
    </ligand>
</feature>
<evidence type="ECO:0000256" key="12">
    <source>
        <dbReference type="ARBA" id="ARBA00022917"/>
    </source>
</evidence>
<dbReference type="InterPro" id="IPR041616">
    <property type="entry name" value="PheRS_beta_core"/>
</dbReference>
<dbReference type="SMART" id="SM00874">
    <property type="entry name" value="B5"/>
    <property type="match status" value="1"/>
</dbReference>
<keyword evidence="8 15" id="KW-0547">Nucleotide-binding</keyword>
<dbReference type="HAMAP" id="MF_00283">
    <property type="entry name" value="Phe_tRNA_synth_beta1"/>
    <property type="match status" value="1"/>
</dbReference>
<dbReference type="GO" id="GO:0009328">
    <property type="term" value="C:phenylalanine-tRNA ligase complex"/>
    <property type="evidence" value="ECO:0007669"/>
    <property type="project" value="TreeGrafter"/>
</dbReference>
<dbReference type="FunFam" id="3.30.56.10:FF:000002">
    <property type="entry name" value="Phenylalanine--tRNA ligase beta subunit"/>
    <property type="match status" value="1"/>
</dbReference>
<comment type="cofactor">
    <cofactor evidence="15">
        <name>Mg(2+)</name>
        <dbReference type="ChEBI" id="CHEBI:18420"/>
    </cofactor>
    <text evidence="15">Binds 2 magnesium ions per tetramer.</text>
</comment>
<dbReference type="GO" id="GO:0000049">
    <property type="term" value="F:tRNA binding"/>
    <property type="evidence" value="ECO:0007669"/>
    <property type="project" value="UniProtKB-KW"/>
</dbReference>
<dbReference type="Gene3D" id="3.50.40.10">
    <property type="entry name" value="Phenylalanyl-trna Synthetase, Chain B, domain 3"/>
    <property type="match status" value="1"/>
</dbReference>
<dbReference type="CDD" id="cd00769">
    <property type="entry name" value="PheRS_beta_core"/>
    <property type="match status" value="1"/>
</dbReference>
<dbReference type="FunFam" id="3.50.40.10:FF:000001">
    <property type="entry name" value="Phenylalanine--tRNA ligase beta subunit"/>
    <property type="match status" value="1"/>
</dbReference>
<dbReference type="Gene3D" id="3.30.56.10">
    <property type="match status" value="2"/>
</dbReference>
<proteinExistence type="inferred from homology"/>
<evidence type="ECO:0000256" key="10">
    <source>
        <dbReference type="ARBA" id="ARBA00022842"/>
    </source>
</evidence>
<gene>
    <name evidence="15" type="primary">pheT</name>
    <name evidence="18" type="ORF">HY768_07945</name>
</gene>
<dbReference type="EMBL" id="JACQXR010000104">
    <property type="protein sequence ID" value="MBI4727137.1"/>
    <property type="molecule type" value="Genomic_DNA"/>
</dbReference>
<dbReference type="Pfam" id="PF17759">
    <property type="entry name" value="tRNA_synthFbeta"/>
    <property type="match status" value="1"/>
</dbReference>
<dbReference type="PROSITE" id="PS51483">
    <property type="entry name" value="B5"/>
    <property type="match status" value="1"/>
</dbReference>
<accession>A0A933IC81</accession>
<dbReference type="PANTHER" id="PTHR10947:SF0">
    <property type="entry name" value="PHENYLALANINE--TRNA LIGASE BETA SUBUNIT"/>
    <property type="match status" value="1"/>
</dbReference>
<name>A0A933IC81_UNCT6</name>
<dbReference type="NCBIfam" id="TIGR00472">
    <property type="entry name" value="pheT_bact"/>
    <property type="match status" value="1"/>
</dbReference>
<evidence type="ECO:0000256" key="14">
    <source>
        <dbReference type="ARBA" id="ARBA00049255"/>
    </source>
</evidence>
<dbReference type="EC" id="6.1.1.20" evidence="15"/>
<keyword evidence="10 15" id="KW-0460">Magnesium</keyword>
<evidence type="ECO:0000313" key="19">
    <source>
        <dbReference type="Proteomes" id="UP000736328"/>
    </source>
</evidence>
<reference evidence="18" key="1">
    <citation type="submission" date="2020-07" db="EMBL/GenBank/DDBJ databases">
        <title>Huge and variable diversity of episymbiotic CPR bacteria and DPANN archaea in groundwater ecosystems.</title>
        <authorList>
            <person name="He C.Y."/>
            <person name="Keren R."/>
            <person name="Whittaker M."/>
            <person name="Farag I.F."/>
            <person name="Doudna J."/>
            <person name="Cate J.H.D."/>
            <person name="Banfield J.F."/>
        </authorList>
    </citation>
    <scope>NUCLEOTIDE SEQUENCE</scope>
    <source>
        <strain evidence="18">NC_groundwater_1520_Pr4_B-0.1um_53_5</strain>
    </source>
</reference>
<dbReference type="Gene3D" id="3.30.930.10">
    <property type="entry name" value="Bira Bifunctional Protein, Domain 2"/>
    <property type="match status" value="1"/>
</dbReference>
<feature type="domain" description="B5" evidence="17">
    <location>
        <begin position="290"/>
        <end position="365"/>
    </location>
</feature>
<keyword evidence="7 15" id="KW-0479">Metal-binding</keyword>
<dbReference type="PROSITE" id="PS51447">
    <property type="entry name" value="FDX_ACB"/>
    <property type="match status" value="1"/>
</dbReference>
<dbReference type="SMART" id="SM00873">
    <property type="entry name" value="B3_4"/>
    <property type="match status" value="1"/>
</dbReference>
<comment type="similarity">
    <text evidence="2 15">Belongs to the phenylalanyl-tRNA synthetase beta subunit family. Type 1 subfamily.</text>
</comment>
<dbReference type="InterPro" id="IPR020825">
    <property type="entry name" value="Phe-tRNA_synthase-like_B3/B4"/>
</dbReference>
<evidence type="ECO:0000256" key="7">
    <source>
        <dbReference type="ARBA" id="ARBA00022723"/>
    </source>
</evidence>
<comment type="catalytic activity">
    <reaction evidence="14 15">
        <text>tRNA(Phe) + L-phenylalanine + ATP = L-phenylalanyl-tRNA(Phe) + AMP + diphosphate + H(+)</text>
        <dbReference type="Rhea" id="RHEA:19413"/>
        <dbReference type="Rhea" id="RHEA-COMP:9668"/>
        <dbReference type="Rhea" id="RHEA-COMP:9699"/>
        <dbReference type="ChEBI" id="CHEBI:15378"/>
        <dbReference type="ChEBI" id="CHEBI:30616"/>
        <dbReference type="ChEBI" id="CHEBI:33019"/>
        <dbReference type="ChEBI" id="CHEBI:58095"/>
        <dbReference type="ChEBI" id="CHEBI:78442"/>
        <dbReference type="ChEBI" id="CHEBI:78531"/>
        <dbReference type="ChEBI" id="CHEBI:456215"/>
        <dbReference type="EC" id="6.1.1.20"/>
    </reaction>
</comment>
<sequence length="688" mass="75699">MKISYNWLKEFIDFNWSVKELAGKLTFAGIEIEGIEDLPSGDFQLDLEITPNRPDCLSFLGLAREIRALNGGSIKVPPTQVSEAGADVNSLAKVEVEDQQGCPRYLARVVTGVNVAESPDWLKKKIESIGLRPSNNVADITNLALYEFGHPLHAFDLDKLSGHKIVVRRAKQSELMVTLDGAERKLTPEYLVIADAQKPAAIAGIMGGLESEISSATKNVLLESAYFDPPLIRRGSKNLGLKSDASYRFERGADPNILEQAVNRAARLISEIAGGQIAKGIIDVSAKKFPAGWELELRPEKTCQLLGTGIKPEKMVEILNALELKASISGNVIKVQVPSFRADLTREADLIEEIGRIYGYDNLPDEGIKPWPVPGLRRPKEAAVEKIVEAMVSLGFCQHYGLPLMDPAYYAKLGMAQDGGNMVELDNSLSSDLSALRPMLLPGLLEAGQRNLNNGLNTLRLFECGLAFAPGKQAPVESLKLGMLACGESENRSWDRKPELFDFFDLKGALENLFAALKIKGISYSPDFKSPKPFLHPGRSVELLLDGAVIGWAGELDAAVLKTLDIKEKLYCSEMDLEQIMKLMERAVAQFSEIPKYPAVKRDLAIMVPQQISSRDILNVITETGGATLERAELFDLYSGGQIEKGQKSLAFSLAYRHPERTLTDAEVNQVHQEIVEELKEKFGAEIR</sequence>
<comment type="subcellular location">
    <subcellularLocation>
        <location evidence="1 15">Cytoplasm</location>
    </subcellularLocation>
</comment>
<evidence type="ECO:0000256" key="8">
    <source>
        <dbReference type="ARBA" id="ARBA00022741"/>
    </source>
</evidence>
<dbReference type="InterPro" id="IPR009061">
    <property type="entry name" value="DNA-bd_dom_put_sf"/>
</dbReference>
<evidence type="ECO:0000256" key="5">
    <source>
        <dbReference type="ARBA" id="ARBA00022555"/>
    </source>
</evidence>
<dbReference type="GO" id="GO:0005524">
    <property type="term" value="F:ATP binding"/>
    <property type="evidence" value="ECO:0007669"/>
    <property type="project" value="UniProtKB-UniRule"/>
</dbReference>
<comment type="subunit">
    <text evidence="3 15">Tetramer of two alpha and two beta subunits.</text>
</comment>
<keyword evidence="12 15" id="KW-0648">Protein biosynthesis</keyword>
<feature type="binding site" evidence="15">
    <location>
        <position position="343"/>
    </location>
    <ligand>
        <name>Mg(2+)</name>
        <dbReference type="ChEBI" id="CHEBI:18420"/>
        <note>shared with alpha subunit</note>
    </ligand>
</feature>
<dbReference type="Proteomes" id="UP000736328">
    <property type="component" value="Unassembled WGS sequence"/>
</dbReference>
<feature type="binding site" evidence="15">
    <location>
        <position position="352"/>
    </location>
    <ligand>
        <name>Mg(2+)</name>
        <dbReference type="ChEBI" id="CHEBI:18420"/>
        <note>shared with alpha subunit</note>
    </ligand>
</feature>
<dbReference type="InterPro" id="IPR045060">
    <property type="entry name" value="Phe-tRNA-ligase_IIc_bsu"/>
</dbReference>
<evidence type="ECO:0000256" key="2">
    <source>
        <dbReference type="ARBA" id="ARBA00008653"/>
    </source>
</evidence>
<evidence type="ECO:0000256" key="1">
    <source>
        <dbReference type="ARBA" id="ARBA00004496"/>
    </source>
</evidence>
<dbReference type="GO" id="GO:0000287">
    <property type="term" value="F:magnesium ion binding"/>
    <property type="evidence" value="ECO:0007669"/>
    <property type="project" value="UniProtKB-UniRule"/>
</dbReference>
<dbReference type="GO" id="GO:0006432">
    <property type="term" value="P:phenylalanyl-tRNA aminoacylation"/>
    <property type="evidence" value="ECO:0007669"/>
    <property type="project" value="UniProtKB-UniRule"/>
</dbReference>
<dbReference type="SUPFAM" id="SSF54991">
    <property type="entry name" value="Anticodon-binding domain of PheRS"/>
    <property type="match status" value="1"/>
</dbReference>
<protein>
    <recommendedName>
        <fullName evidence="15">Phenylalanine--tRNA ligase beta subunit</fullName>
        <ecNumber evidence="15">6.1.1.20</ecNumber>
    </recommendedName>
    <alternativeName>
        <fullName evidence="15">Phenylalanyl-tRNA synthetase beta subunit</fullName>
        <shortName evidence="15">PheRS</shortName>
    </alternativeName>
</protein>
<dbReference type="FunFam" id="3.30.56.10:FF:000001">
    <property type="entry name" value="Phenylalanine--tRNA ligase beta subunit"/>
    <property type="match status" value="1"/>
</dbReference>
<feature type="domain" description="FDX-ACB" evidence="16">
    <location>
        <begin position="595"/>
        <end position="688"/>
    </location>
</feature>
<keyword evidence="11" id="KW-0694">RNA-binding</keyword>
<dbReference type="InterPro" id="IPR005146">
    <property type="entry name" value="B3/B4_tRNA-bd"/>
</dbReference>
<dbReference type="FunFam" id="3.30.70.380:FF:000001">
    <property type="entry name" value="Phenylalanine--tRNA ligase beta subunit"/>
    <property type="match status" value="1"/>
</dbReference>
<keyword evidence="4 15" id="KW-0963">Cytoplasm</keyword>
<evidence type="ECO:0000256" key="15">
    <source>
        <dbReference type="HAMAP-Rule" id="MF_00283"/>
    </source>
</evidence>
<dbReference type="Gene3D" id="3.30.70.380">
    <property type="entry name" value="Ferrodoxin-fold anticodon-binding domain"/>
    <property type="match status" value="1"/>
</dbReference>
<dbReference type="Pfam" id="PF03483">
    <property type="entry name" value="B3_4"/>
    <property type="match status" value="1"/>
</dbReference>
<dbReference type="GO" id="GO:0004826">
    <property type="term" value="F:phenylalanine-tRNA ligase activity"/>
    <property type="evidence" value="ECO:0007669"/>
    <property type="project" value="UniProtKB-UniRule"/>
</dbReference>
<evidence type="ECO:0000256" key="6">
    <source>
        <dbReference type="ARBA" id="ARBA00022598"/>
    </source>
</evidence>
<evidence type="ECO:0000256" key="13">
    <source>
        <dbReference type="ARBA" id="ARBA00023146"/>
    </source>
</evidence>
<evidence type="ECO:0000256" key="4">
    <source>
        <dbReference type="ARBA" id="ARBA00022490"/>
    </source>
</evidence>
<keyword evidence="5" id="KW-0820">tRNA-binding</keyword>
<dbReference type="InterPro" id="IPR045864">
    <property type="entry name" value="aa-tRNA-synth_II/BPL/LPL"/>
</dbReference>
<dbReference type="AlphaFoldDB" id="A0A933IC81"/>
<keyword evidence="9 15" id="KW-0067">ATP-binding</keyword>
<dbReference type="SUPFAM" id="SSF46955">
    <property type="entry name" value="Putative DNA-binding domain"/>
    <property type="match status" value="2"/>
</dbReference>
<evidence type="ECO:0000259" key="16">
    <source>
        <dbReference type="PROSITE" id="PS51447"/>
    </source>
</evidence>
<evidence type="ECO:0000256" key="11">
    <source>
        <dbReference type="ARBA" id="ARBA00022884"/>
    </source>
</evidence>
<evidence type="ECO:0000313" key="18">
    <source>
        <dbReference type="EMBL" id="MBI4727137.1"/>
    </source>
</evidence>
<comment type="caution">
    <text evidence="18">The sequence shown here is derived from an EMBL/GenBank/DDBJ whole genome shotgun (WGS) entry which is preliminary data.</text>
</comment>
<dbReference type="InterPro" id="IPR005147">
    <property type="entry name" value="tRNA_synthase_B5-dom"/>
</dbReference>
<dbReference type="SMART" id="SM00896">
    <property type="entry name" value="FDX-ACB"/>
    <property type="match status" value="1"/>
</dbReference>
<keyword evidence="6 15" id="KW-0436">Ligase</keyword>
<dbReference type="SUPFAM" id="SSF55681">
    <property type="entry name" value="Class II aaRS and biotin synthetases"/>
    <property type="match status" value="1"/>
</dbReference>
<evidence type="ECO:0000256" key="9">
    <source>
        <dbReference type="ARBA" id="ARBA00022840"/>
    </source>
</evidence>